<dbReference type="Proteomes" id="UP001428341">
    <property type="component" value="Unassembled WGS sequence"/>
</dbReference>
<feature type="compositionally biased region" description="Basic and acidic residues" evidence="1">
    <location>
        <begin position="69"/>
        <end position="87"/>
    </location>
</feature>
<comment type="caution">
    <text evidence="2">The sequence shown here is derived from an EMBL/GenBank/DDBJ whole genome shotgun (WGS) entry which is preliminary data.</text>
</comment>
<reference evidence="2 3" key="1">
    <citation type="submission" date="2024-05" db="EMBL/GenBank/DDBJ databases">
        <title>Haplotype-resolved chromosome-level genome assembly of Huyou (Citrus changshanensis).</title>
        <authorList>
            <person name="Miao C."/>
            <person name="Chen W."/>
            <person name="Wu Y."/>
            <person name="Wang L."/>
            <person name="Zhao S."/>
            <person name="Grierson D."/>
            <person name="Xu C."/>
            <person name="Chen K."/>
        </authorList>
    </citation>
    <scope>NUCLEOTIDE SEQUENCE [LARGE SCALE GENOMIC DNA]</scope>
    <source>
        <strain evidence="2">01-14</strain>
        <tissue evidence="2">Leaf</tissue>
    </source>
</reference>
<gene>
    <name evidence="2" type="ORF">WN944_001900</name>
</gene>
<organism evidence="2 3">
    <name type="scientific">Citrus x changshan-huyou</name>
    <dbReference type="NCBI Taxonomy" id="2935761"/>
    <lineage>
        <taxon>Eukaryota</taxon>
        <taxon>Viridiplantae</taxon>
        <taxon>Streptophyta</taxon>
        <taxon>Embryophyta</taxon>
        <taxon>Tracheophyta</taxon>
        <taxon>Spermatophyta</taxon>
        <taxon>Magnoliopsida</taxon>
        <taxon>eudicotyledons</taxon>
        <taxon>Gunneridae</taxon>
        <taxon>Pentapetalae</taxon>
        <taxon>rosids</taxon>
        <taxon>malvids</taxon>
        <taxon>Sapindales</taxon>
        <taxon>Rutaceae</taxon>
        <taxon>Aurantioideae</taxon>
        <taxon>Citrus</taxon>
    </lineage>
</organism>
<evidence type="ECO:0000313" key="3">
    <source>
        <dbReference type="Proteomes" id="UP001428341"/>
    </source>
</evidence>
<proteinExistence type="predicted"/>
<evidence type="ECO:0000256" key="1">
    <source>
        <dbReference type="SAM" id="MobiDB-lite"/>
    </source>
</evidence>
<dbReference type="EMBL" id="JBCGBO010000004">
    <property type="protein sequence ID" value="KAK9209533.1"/>
    <property type="molecule type" value="Genomic_DNA"/>
</dbReference>
<keyword evidence="3" id="KW-1185">Reference proteome</keyword>
<dbReference type="AlphaFoldDB" id="A0AAP0QV97"/>
<accession>A0AAP0QV97</accession>
<evidence type="ECO:0000313" key="2">
    <source>
        <dbReference type="EMBL" id="KAK9209533.1"/>
    </source>
</evidence>
<feature type="region of interest" description="Disordered" evidence="1">
    <location>
        <begin position="69"/>
        <end position="103"/>
    </location>
</feature>
<protein>
    <submittedName>
        <fullName evidence="2">Uncharacterized protein</fullName>
    </submittedName>
</protein>
<name>A0AAP0QV97_9ROSI</name>
<sequence>MAAAAQSRRFVSEQPICYGKNEKKLQRVFRKAARLETELEKYYVRKKIIKWVVEDYTQIDALWTQELDPERKEDQPVKKRKIQEKSESLGGAIDDESSKMDQS</sequence>